<gene>
    <name evidence="7" type="ORF">COU22_02795</name>
</gene>
<accession>A0A2M6WC13</accession>
<sequence>IWSLNQSSALYIWIKVIEALALFWLVKSRKVNLSFSLLITGFIQAVYGFYQFLSQGMFAANKWLGLAAIDAREPGTSVIEFLDQRWLRAYGSLPHPNIFGGLMAVCLLVAIIGLWQLNREVKGLKIIPKKSYFLNYFYWLTVIMTFFGLIVSFSRSAWLAFVASFVYLIVISFKDKFKVERVINLKIAGVLMIIFAFFFLIFPHQLLTTRLKGQSRLEQVSLEERADYLDQAKELIQSNWLLGQGLGNYTQALINKDSSLPGFDYQPVHNLYLLILSELGIVGFVLFICLLWQVFRKSDKAYFSLMLCLLIIALFDHYLWTLYFSLMIFWLILGLTQRSDRDSLN</sequence>
<protein>
    <recommendedName>
        <fullName evidence="6">O-antigen ligase-related domain-containing protein</fullName>
    </recommendedName>
</protein>
<evidence type="ECO:0000259" key="6">
    <source>
        <dbReference type="Pfam" id="PF04932"/>
    </source>
</evidence>
<feature type="transmembrane region" description="Helical" evidence="5">
    <location>
        <begin position="133"/>
        <end position="151"/>
    </location>
</feature>
<keyword evidence="2 5" id="KW-0812">Transmembrane</keyword>
<comment type="caution">
    <text evidence="7">The sequence shown here is derived from an EMBL/GenBank/DDBJ whole genome shotgun (WGS) entry which is preliminary data.</text>
</comment>
<evidence type="ECO:0000313" key="8">
    <source>
        <dbReference type="Proteomes" id="UP000230543"/>
    </source>
</evidence>
<feature type="domain" description="O-antigen ligase-related" evidence="6">
    <location>
        <begin position="141"/>
        <end position="288"/>
    </location>
</feature>
<dbReference type="InterPro" id="IPR051533">
    <property type="entry name" value="WaaL-like"/>
</dbReference>
<dbReference type="EMBL" id="PFBO01000098">
    <property type="protein sequence ID" value="PIT90339.1"/>
    <property type="molecule type" value="Genomic_DNA"/>
</dbReference>
<feature type="transmembrane region" description="Helical" evidence="5">
    <location>
        <begin position="157"/>
        <end position="173"/>
    </location>
</feature>
<comment type="subcellular location">
    <subcellularLocation>
        <location evidence="1">Membrane</location>
        <topology evidence="1">Multi-pass membrane protein</topology>
    </subcellularLocation>
</comment>
<keyword evidence="3 5" id="KW-1133">Transmembrane helix</keyword>
<feature type="transmembrane region" description="Helical" evidence="5">
    <location>
        <begin position="271"/>
        <end position="295"/>
    </location>
</feature>
<proteinExistence type="predicted"/>
<dbReference type="Proteomes" id="UP000230543">
    <property type="component" value="Unassembled WGS sequence"/>
</dbReference>
<feature type="transmembrane region" description="Helical" evidence="5">
    <location>
        <begin position="307"/>
        <end position="333"/>
    </location>
</feature>
<feature type="transmembrane region" description="Helical" evidence="5">
    <location>
        <begin position="6"/>
        <end position="26"/>
    </location>
</feature>
<reference evidence="8" key="1">
    <citation type="submission" date="2017-09" db="EMBL/GenBank/DDBJ databases">
        <title>Depth-based differentiation of microbial function through sediment-hosted aquifers and enrichment of novel symbionts in the deep terrestrial subsurface.</title>
        <authorList>
            <person name="Probst A.J."/>
            <person name="Ladd B."/>
            <person name="Jarett J.K."/>
            <person name="Geller-Mcgrath D.E."/>
            <person name="Sieber C.M.K."/>
            <person name="Emerson J.B."/>
            <person name="Anantharaman K."/>
            <person name="Thomas B.C."/>
            <person name="Malmstrom R."/>
            <person name="Stieglmeier M."/>
            <person name="Klingl A."/>
            <person name="Woyke T."/>
            <person name="Ryan C.M."/>
            <person name="Banfield J.F."/>
        </authorList>
    </citation>
    <scope>NUCLEOTIDE SEQUENCE [LARGE SCALE GENOMIC DNA]</scope>
</reference>
<evidence type="ECO:0000256" key="5">
    <source>
        <dbReference type="SAM" id="Phobius"/>
    </source>
</evidence>
<dbReference type="InterPro" id="IPR007016">
    <property type="entry name" value="O-antigen_ligase-rel_domated"/>
</dbReference>
<evidence type="ECO:0000256" key="1">
    <source>
        <dbReference type="ARBA" id="ARBA00004141"/>
    </source>
</evidence>
<evidence type="ECO:0000313" key="7">
    <source>
        <dbReference type="EMBL" id="PIT90339.1"/>
    </source>
</evidence>
<name>A0A2M6WC13_9BACT</name>
<organism evidence="7 8">
    <name type="scientific">Candidatus Komeilibacteria bacterium CG10_big_fil_rev_8_21_14_0_10_41_13</name>
    <dbReference type="NCBI Taxonomy" id="1974476"/>
    <lineage>
        <taxon>Bacteria</taxon>
        <taxon>Candidatus Komeiliibacteriota</taxon>
    </lineage>
</organism>
<feature type="transmembrane region" description="Helical" evidence="5">
    <location>
        <begin position="185"/>
        <end position="202"/>
    </location>
</feature>
<dbReference type="AlphaFoldDB" id="A0A2M6WC13"/>
<feature type="transmembrane region" description="Helical" evidence="5">
    <location>
        <begin position="98"/>
        <end position="117"/>
    </location>
</feature>
<evidence type="ECO:0000256" key="2">
    <source>
        <dbReference type="ARBA" id="ARBA00022692"/>
    </source>
</evidence>
<evidence type="ECO:0000256" key="3">
    <source>
        <dbReference type="ARBA" id="ARBA00022989"/>
    </source>
</evidence>
<dbReference type="GO" id="GO:0016020">
    <property type="term" value="C:membrane"/>
    <property type="evidence" value="ECO:0007669"/>
    <property type="project" value="UniProtKB-SubCell"/>
</dbReference>
<keyword evidence="4 5" id="KW-0472">Membrane</keyword>
<dbReference type="Pfam" id="PF04932">
    <property type="entry name" value="Wzy_C"/>
    <property type="match status" value="1"/>
</dbReference>
<dbReference type="PANTHER" id="PTHR37422">
    <property type="entry name" value="TEICHURONIC ACID BIOSYNTHESIS PROTEIN TUAE"/>
    <property type="match status" value="1"/>
</dbReference>
<feature type="transmembrane region" description="Helical" evidence="5">
    <location>
        <begin position="33"/>
        <end position="53"/>
    </location>
</feature>
<feature type="non-terminal residue" evidence="7">
    <location>
        <position position="1"/>
    </location>
</feature>
<dbReference type="PANTHER" id="PTHR37422:SF13">
    <property type="entry name" value="LIPOPOLYSACCHARIDE BIOSYNTHESIS PROTEIN PA4999-RELATED"/>
    <property type="match status" value="1"/>
</dbReference>
<evidence type="ECO:0000256" key="4">
    <source>
        <dbReference type="ARBA" id="ARBA00023136"/>
    </source>
</evidence>